<sequence length="164" mass="19139">MYSQNELLKKLKQDSFKIVQEKYTAKDVNERFGSLYCQTSAFSNLMARVKIDGLTDYHFEDYSEYEDIFVEQIANEVLDLLKKIPSKTVEEYLAEVKKEVFKGVRGKTDIEDSDFDNWYYGCENYKLMEKSVKQRADVEGIIRSDDFEIVLTVDVTALIDELCS</sequence>
<accession>A0ABQ1PXH6</accession>
<gene>
    <name evidence="1" type="ORF">GCM10011573_39080</name>
</gene>
<proteinExistence type="predicted"/>
<dbReference type="Proteomes" id="UP000630615">
    <property type="component" value="Unassembled WGS sequence"/>
</dbReference>
<protein>
    <submittedName>
        <fullName evidence="1">Uncharacterized protein</fullName>
    </submittedName>
</protein>
<reference evidence="2" key="1">
    <citation type="journal article" date="2019" name="Int. J. Syst. Evol. Microbiol.">
        <title>The Global Catalogue of Microorganisms (GCM) 10K type strain sequencing project: providing services to taxonomists for standard genome sequencing and annotation.</title>
        <authorList>
            <consortium name="The Broad Institute Genomics Platform"/>
            <consortium name="The Broad Institute Genome Sequencing Center for Infectious Disease"/>
            <person name="Wu L."/>
            <person name="Ma J."/>
        </authorList>
    </citation>
    <scope>NUCLEOTIDE SEQUENCE [LARGE SCALE GENOMIC DNA]</scope>
    <source>
        <strain evidence="2">CGMCC 1.15942</strain>
    </source>
</reference>
<dbReference type="EMBL" id="BMKI01000028">
    <property type="protein sequence ID" value="GGD05832.1"/>
    <property type="molecule type" value="Genomic_DNA"/>
</dbReference>
<keyword evidence="2" id="KW-1185">Reference proteome</keyword>
<evidence type="ECO:0000313" key="1">
    <source>
        <dbReference type="EMBL" id="GGD05832.1"/>
    </source>
</evidence>
<dbReference type="RefSeq" id="WP_088270380.1">
    <property type="nucleotide sequence ID" value="NZ_BMKI01000028.1"/>
</dbReference>
<organism evidence="1 2">
    <name type="scientific">Enterococcus wangshanyuanii</name>
    <dbReference type="NCBI Taxonomy" id="2005703"/>
    <lineage>
        <taxon>Bacteria</taxon>
        <taxon>Bacillati</taxon>
        <taxon>Bacillota</taxon>
        <taxon>Bacilli</taxon>
        <taxon>Lactobacillales</taxon>
        <taxon>Enterococcaceae</taxon>
        <taxon>Enterococcus</taxon>
    </lineage>
</organism>
<name>A0ABQ1PXH6_9ENTE</name>
<comment type="caution">
    <text evidence="1">The sequence shown here is derived from an EMBL/GenBank/DDBJ whole genome shotgun (WGS) entry which is preliminary data.</text>
</comment>
<evidence type="ECO:0000313" key="2">
    <source>
        <dbReference type="Proteomes" id="UP000630615"/>
    </source>
</evidence>